<dbReference type="EMBL" id="CABFNB010000033">
    <property type="protein sequence ID" value="VTZ59926.1"/>
    <property type="molecule type" value="Genomic_DNA"/>
</dbReference>
<proteinExistence type="predicted"/>
<sequence>MRRLNADQRVECGLFLLVLRDGALQLGRDLLTLAGVDGCRQLGPQFLNVLVSGHRQLL</sequence>
<dbReference type="Proteomes" id="UP000507954">
    <property type="component" value="Unassembled WGS sequence"/>
</dbReference>
<protein>
    <submittedName>
        <fullName evidence="1">Uncharacterized protein</fullName>
    </submittedName>
</protein>
<evidence type="ECO:0000313" key="1">
    <source>
        <dbReference type="EMBL" id="VTZ59926.1"/>
    </source>
</evidence>
<dbReference type="AlphaFoldDB" id="A0A508WV63"/>
<name>A0A508WV63_9HYPH</name>
<accession>A0A508WV63</accession>
<reference evidence="1" key="1">
    <citation type="submission" date="2019-06" db="EMBL/GenBank/DDBJ databases">
        <authorList>
            <person name="Le Quere A."/>
            <person name="Colella S."/>
        </authorList>
    </citation>
    <scope>NUCLEOTIDE SEQUENCE</scope>
    <source>
        <strain evidence="1">EmedicaeMD41</strain>
    </source>
</reference>
<gene>
    <name evidence="1" type="ORF">EMEDMD4_1280113</name>
</gene>
<organism evidence="1">
    <name type="scientific">Sinorhizobium medicae</name>
    <dbReference type="NCBI Taxonomy" id="110321"/>
    <lineage>
        <taxon>Bacteria</taxon>
        <taxon>Pseudomonadati</taxon>
        <taxon>Pseudomonadota</taxon>
        <taxon>Alphaproteobacteria</taxon>
        <taxon>Hyphomicrobiales</taxon>
        <taxon>Rhizobiaceae</taxon>
        <taxon>Sinorhizobium/Ensifer group</taxon>
        <taxon>Sinorhizobium</taxon>
    </lineage>
</organism>